<dbReference type="Proteomes" id="UP000019146">
    <property type="component" value="Chromosome 2"/>
</dbReference>
<organism evidence="1 2">
    <name type="scientific">Paraburkholderia caribensis MBA4</name>
    <dbReference type="NCBI Taxonomy" id="1323664"/>
    <lineage>
        <taxon>Bacteria</taxon>
        <taxon>Pseudomonadati</taxon>
        <taxon>Pseudomonadota</taxon>
        <taxon>Betaproteobacteria</taxon>
        <taxon>Burkholderiales</taxon>
        <taxon>Burkholderiaceae</taxon>
        <taxon>Paraburkholderia</taxon>
    </lineage>
</organism>
<name>A0A0N7JUE3_9BURK</name>
<dbReference type="AlphaFoldDB" id="A0A0N7JUE3"/>
<gene>
    <name evidence="1" type="ORF">K788_0002694</name>
</gene>
<evidence type="ECO:0000313" key="1">
    <source>
        <dbReference type="EMBL" id="ALL66173.1"/>
    </source>
</evidence>
<dbReference type="KEGG" id="bcai:K788_0002694"/>
<protein>
    <submittedName>
        <fullName evidence="1">Uncharacterized protein</fullName>
    </submittedName>
</protein>
<accession>A0A0N7JUE3</accession>
<dbReference type="EMBL" id="CP012747">
    <property type="protein sequence ID" value="ALL66173.1"/>
    <property type="molecule type" value="Genomic_DNA"/>
</dbReference>
<reference evidence="1 2" key="1">
    <citation type="journal article" date="2014" name="Genome Announc.">
        <title>Draft Genome Sequence of the Haloacid-Degrading Burkholderia caribensis Strain MBA4.</title>
        <authorList>
            <person name="Pan Y."/>
            <person name="Kong K.F."/>
            <person name="Tsang J.S."/>
        </authorList>
    </citation>
    <scope>NUCLEOTIDE SEQUENCE [LARGE SCALE GENOMIC DNA]</scope>
    <source>
        <strain evidence="1 2">MBA4</strain>
    </source>
</reference>
<sequence length="38" mass="4120">MGSTDSFMERSPAPDGAMTLFAESPDKLLLVFIDSLQT</sequence>
<proteinExistence type="predicted"/>
<evidence type="ECO:0000313" key="2">
    <source>
        <dbReference type="Proteomes" id="UP000019146"/>
    </source>
</evidence>